<reference evidence="2 3" key="1">
    <citation type="submission" date="2019-03" db="EMBL/GenBank/DDBJ databases">
        <title>First draft genome of Liparis tanakae, snailfish: a comprehensive survey of snailfish specific genes.</title>
        <authorList>
            <person name="Kim W."/>
            <person name="Song I."/>
            <person name="Jeong J.-H."/>
            <person name="Kim D."/>
            <person name="Kim S."/>
            <person name="Ryu S."/>
            <person name="Song J.Y."/>
            <person name="Lee S.K."/>
        </authorList>
    </citation>
    <scope>NUCLEOTIDE SEQUENCE [LARGE SCALE GENOMIC DNA]</scope>
    <source>
        <tissue evidence="2">Muscle</tissue>
    </source>
</reference>
<gene>
    <name evidence="2" type="ORF">EYF80_038677</name>
</gene>
<comment type="caution">
    <text evidence="2">The sequence shown here is derived from an EMBL/GenBank/DDBJ whole genome shotgun (WGS) entry which is preliminary data.</text>
</comment>
<protein>
    <submittedName>
        <fullName evidence="2">Uncharacterized protein</fullName>
    </submittedName>
</protein>
<accession>A0A4Z2GCW7</accession>
<feature type="region of interest" description="Disordered" evidence="1">
    <location>
        <begin position="47"/>
        <end position="69"/>
    </location>
</feature>
<organism evidence="2 3">
    <name type="scientific">Liparis tanakae</name>
    <name type="common">Tanaka's snailfish</name>
    <dbReference type="NCBI Taxonomy" id="230148"/>
    <lineage>
        <taxon>Eukaryota</taxon>
        <taxon>Metazoa</taxon>
        <taxon>Chordata</taxon>
        <taxon>Craniata</taxon>
        <taxon>Vertebrata</taxon>
        <taxon>Euteleostomi</taxon>
        <taxon>Actinopterygii</taxon>
        <taxon>Neopterygii</taxon>
        <taxon>Teleostei</taxon>
        <taxon>Neoteleostei</taxon>
        <taxon>Acanthomorphata</taxon>
        <taxon>Eupercaria</taxon>
        <taxon>Perciformes</taxon>
        <taxon>Cottioidei</taxon>
        <taxon>Cottales</taxon>
        <taxon>Liparidae</taxon>
        <taxon>Liparis</taxon>
    </lineage>
</organism>
<keyword evidence="3" id="KW-1185">Reference proteome</keyword>
<name>A0A4Z2GCW7_9TELE</name>
<evidence type="ECO:0000256" key="1">
    <source>
        <dbReference type="SAM" id="MobiDB-lite"/>
    </source>
</evidence>
<proteinExistence type="predicted"/>
<dbReference type="AlphaFoldDB" id="A0A4Z2GCW7"/>
<evidence type="ECO:0000313" key="3">
    <source>
        <dbReference type="Proteomes" id="UP000314294"/>
    </source>
</evidence>
<evidence type="ECO:0000313" key="2">
    <source>
        <dbReference type="EMBL" id="TNN51100.1"/>
    </source>
</evidence>
<dbReference type="EMBL" id="SRLO01000594">
    <property type="protein sequence ID" value="TNN51100.1"/>
    <property type="molecule type" value="Genomic_DNA"/>
</dbReference>
<sequence length="141" mass="15679">MDSGLAGWEPAGDGGTLRYLRLHSAALKLASRALFLRCSVSIRSWSSALEREPRSNDSPTEEPPPPLFTQSFASFDAHLHSSCTRVQPAVQSLKVWLRGGALPQHHCLHHTDLRQQEGDELLHRGTREEQATDLLLSVQFT</sequence>
<dbReference type="Proteomes" id="UP000314294">
    <property type="component" value="Unassembled WGS sequence"/>
</dbReference>